<feature type="compositionally biased region" description="Low complexity" evidence="2">
    <location>
        <begin position="433"/>
        <end position="449"/>
    </location>
</feature>
<dbReference type="SMART" id="SM00717">
    <property type="entry name" value="SANT"/>
    <property type="match status" value="1"/>
</dbReference>
<feature type="coiled-coil region" evidence="1">
    <location>
        <begin position="16"/>
        <end position="43"/>
    </location>
</feature>
<evidence type="ECO:0000256" key="2">
    <source>
        <dbReference type="SAM" id="MobiDB-lite"/>
    </source>
</evidence>
<evidence type="ECO:0000259" key="3">
    <source>
        <dbReference type="PROSITE" id="PS50090"/>
    </source>
</evidence>
<dbReference type="RefSeq" id="XP_007770121.1">
    <property type="nucleotide sequence ID" value="XM_007771931.1"/>
</dbReference>
<dbReference type="InterPro" id="IPR017930">
    <property type="entry name" value="Myb_dom"/>
</dbReference>
<evidence type="ECO:0000256" key="1">
    <source>
        <dbReference type="SAM" id="Coils"/>
    </source>
</evidence>
<dbReference type="Pfam" id="PF23082">
    <property type="entry name" value="Myb_DNA-binding_2"/>
    <property type="match status" value="1"/>
</dbReference>
<dbReference type="PROSITE" id="PS50090">
    <property type="entry name" value="MYB_LIKE"/>
    <property type="match status" value="1"/>
</dbReference>
<dbReference type="EMBL" id="JH711580">
    <property type="protein sequence ID" value="EIW79774.1"/>
    <property type="molecule type" value="Genomic_DNA"/>
</dbReference>
<accession>A0A5M3MLX9</accession>
<feature type="compositionally biased region" description="Low complexity" evidence="2">
    <location>
        <begin position="304"/>
        <end position="316"/>
    </location>
</feature>
<dbReference type="Gene3D" id="1.10.10.60">
    <property type="entry name" value="Homeodomain-like"/>
    <property type="match status" value="1"/>
</dbReference>
<dbReference type="PANTHER" id="PTHR22705">
    <property type="entry name" value="ZINC FINGER, ZZ DOMAIN CONTAINING 3"/>
    <property type="match status" value="1"/>
</dbReference>
<reference evidence="6" key="1">
    <citation type="journal article" date="2012" name="Science">
        <title>The Paleozoic origin of enzymatic lignin decomposition reconstructed from 31 fungal genomes.</title>
        <authorList>
            <person name="Floudas D."/>
            <person name="Binder M."/>
            <person name="Riley R."/>
            <person name="Barry K."/>
            <person name="Blanchette R.A."/>
            <person name="Henrissat B."/>
            <person name="Martinez A.T."/>
            <person name="Otillar R."/>
            <person name="Spatafora J.W."/>
            <person name="Yadav J.S."/>
            <person name="Aerts A."/>
            <person name="Benoit I."/>
            <person name="Boyd A."/>
            <person name="Carlson A."/>
            <person name="Copeland A."/>
            <person name="Coutinho P.M."/>
            <person name="de Vries R.P."/>
            <person name="Ferreira P."/>
            <person name="Findley K."/>
            <person name="Foster B."/>
            <person name="Gaskell J."/>
            <person name="Glotzer D."/>
            <person name="Gorecki P."/>
            <person name="Heitman J."/>
            <person name="Hesse C."/>
            <person name="Hori C."/>
            <person name="Igarashi K."/>
            <person name="Jurgens J.A."/>
            <person name="Kallen N."/>
            <person name="Kersten P."/>
            <person name="Kohler A."/>
            <person name="Kuees U."/>
            <person name="Kumar T.K.A."/>
            <person name="Kuo A."/>
            <person name="LaButti K."/>
            <person name="Larrondo L.F."/>
            <person name="Lindquist E."/>
            <person name="Ling A."/>
            <person name="Lombard V."/>
            <person name="Lucas S."/>
            <person name="Lundell T."/>
            <person name="Martin R."/>
            <person name="McLaughlin D.J."/>
            <person name="Morgenstern I."/>
            <person name="Morin E."/>
            <person name="Murat C."/>
            <person name="Nagy L.G."/>
            <person name="Nolan M."/>
            <person name="Ohm R.A."/>
            <person name="Patyshakuliyeva A."/>
            <person name="Rokas A."/>
            <person name="Ruiz-Duenas F.J."/>
            <person name="Sabat G."/>
            <person name="Salamov A."/>
            <person name="Samejima M."/>
            <person name="Schmutz J."/>
            <person name="Slot J.C."/>
            <person name="St John F."/>
            <person name="Stenlid J."/>
            <person name="Sun H."/>
            <person name="Sun S."/>
            <person name="Syed K."/>
            <person name="Tsang A."/>
            <person name="Wiebenga A."/>
            <person name="Young D."/>
            <person name="Pisabarro A."/>
            <person name="Eastwood D.C."/>
            <person name="Martin F."/>
            <person name="Cullen D."/>
            <person name="Grigoriev I.V."/>
            <person name="Hibbett D.S."/>
        </authorList>
    </citation>
    <scope>NUCLEOTIDE SEQUENCE [LARGE SCALE GENOMIC DNA]</scope>
    <source>
        <strain evidence="6">RWD-64-598 SS2</strain>
    </source>
</reference>
<evidence type="ECO:0000313" key="5">
    <source>
        <dbReference type="EMBL" id="EIW79774.1"/>
    </source>
</evidence>
<dbReference type="InterPro" id="IPR001005">
    <property type="entry name" value="SANT/Myb"/>
</dbReference>
<sequence>MDTRRADTLEALSVYLDRQRSLLRRTQADIDRLNQLKHDALANPAHFVKNAKQQVQALDLRNSELDDFTTGLPDTFDWSPFHASDPTPLRSFALTTRLAHTQRSIPSCKQRTPLSALQQLVKDARRTIIEPAFAIFADDPELNLNATLNANALARATNTAASNQANTNTHKSSSARTKASSGNGKNGANAQRRESTAVMRKRERERARIRELKKRKVGGPGSAATAISTAKANSAVFVRHDIGDESAEVDISIGADRHGSSAMDVDPPAAEPPPRRKLPIVRLIVRTPPPSPSGSSSEEEDASDGSSNSDVSEESTPVPPSPPIIRLNPKAMTITNVSRSRSKTAHAHAQARQSPPARKRKPSLKLQSASLNFMLDKTSSLPPTPLSLAETPTPSQEFSSPIAHSAASEYDGMAAYPAWNAYATTAANGTVDGNGNSNGNGNASAALNGKTPIQSQAQGQARHETYKVKWTDSEQHLLERLMEEIPDGEKNRWAKISQAMGGRRTARQVASRVQKYFEKLKLYGVGMGAGQEGAG</sequence>
<feature type="compositionally biased region" description="Polar residues" evidence="2">
    <location>
        <begin position="390"/>
        <end position="399"/>
    </location>
</feature>
<dbReference type="Proteomes" id="UP000053558">
    <property type="component" value="Unassembled WGS sequence"/>
</dbReference>
<dbReference type="PROSITE" id="PS51294">
    <property type="entry name" value="HTH_MYB"/>
    <property type="match status" value="1"/>
</dbReference>
<evidence type="ECO:0000313" key="6">
    <source>
        <dbReference type="Proteomes" id="UP000053558"/>
    </source>
</evidence>
<feature type="domain" description="Myb-like" evidence="3">
    <location>
        <begin position="462"/>
        <end position="517"/>
    </location>
</feature>
<dbReference type="OrthoDB" id="424753at2759"/>
<dbReference type="GeneID" id="19203386"/>
<feature type="region of interest" description="Disordered" evidence="2">
    <location>
        <begin position="376"/>
        <end position="401"/>
    </location>
</feature>
<proteinExistence type="predicted"/>
<comment type="caution">
    <text evidence="5">The sequence shown here is derived from an EMBL/GenBank/DDBJ whole genome shotgun (WGS) entry which is preliminary data.</text>
</comment>
<protein>
    <submittedName>
        <fullName evidence="5">Uncharacterized protein</fullName>
    </submittedName>
</protein>
<feature type="region of interest" description="Disordered" evidence="2">
    <location>
        <begin position="159"/>
        <end position="226"/>
    </location>
</feature>
<organism evidence="5 6">
    <name type="scientific">Coniophora puteana (strain RWD-64-598)</name>
    <name type="common">Brown rot fungus</name>
    <dbReference type="NCBI Taxonomy" id="741705"/>
    <lineage>
        <taxon>Eukaryota</taxon>
        <taxon>Fungi</taxon>
        <taxon>Dikarya</taxon>
        <taxon>Basidiomycota</taxon>
        <taxon>Agaricomycotina</taxon>
        <taxon>Agaricomycetes</taxon>
        <taxon>Agaricomycetidae</taxon>
        <taxon>Boletales</taxon>
        <taxon>Coniophorineae</taxon>
        <taxon>Coniophoraceae</taxon>
        <taxon>Coniophora</taxon>
    </lineage>
</organism>
<gene>
    <name evidence="5" type="ORF">CONPUDRAFT_155170</name>
</gene>
<feature type="compositionally biased region" description="Polar residues" evidence="2">
    <location>
        <begin position="170"/>
        <end position="189"/>
    </location>
</feature>
<feature type="region of interest" description="Disordered" evidence="2">
    <location>
        <begin position="433"/>
        <end position="464"/>
    </location>
</feature>
<dbReference type="KEGG" id="cput:CONPUDRAFT_155170"/>
<dbReference type="InterPro" id="IPR037830">
    <property type="entry name" value="ZZZ3"/>
</dbReference>
<dbReference type="AlphaFoldDB" id="A0A5M3MLX9"/>
<feature type="region of interest" description="Disordered" evidence="2">
    <location>
        <begin position="257"/>
        <end position="364"/>
    </location>
</feature>
<name>A0A5M3MLX9_CONPW</name>
<dbReference type="SUPFAM" id="SSF46689">
    <property type="entry name" value="Homeodomain-like"/>
    <property type="match status" value="1"/>
</dbReference>
<keyword evidence="1" id="KW-0175">Coiled coil</keyword>
<dbReference type="InterPro" id="IPR009057">
    <property type="entry name" value="Homeodomain-like_sf"/>
</dbReference>
<keyword evidence="6" id="KW-1185">Reference proteome</keyword>
<feature type="compositionally biased region" description="Low complexity" evidence="2">
    <location>
        <begin position="159"/>
        <end position="169"/>
    </location>
</feature>
<feature type="compositionally biased region" description="Basic and acidic residues" evidence="2">
    <location>
        <begin position="191"/>
        <end position="210"/>
    </location>
</feature>
<dbReference type="PANTHER" id="PTHR22705:SF0">
    <property type="entry name" value="ZZ-TYPE ZINC FINGER-CONTAINING PROTEIN 3"/>
    <property type="match status" value="1"/>
</dbReference>
<evidence type="ECO:0000259" key="4">
    <source>
        <dbReference type="PROSITE" id="PS51294"/>
    </source>
</evidence>
<feature type="domain" description="HTH myb-type" evidence="4">
    <location>
        <begin position="462"/>
        <end position="521"/>
    </location>
</feature>
<dbReference type="OMA" id="VFIRHDV"/>
<dbReference type="CDD" id="cd00167">
    <property type="entry name" value="SANT"/>
    <property type="match status" value="1"/>
</dbReference>